<dbReference type="InterPro" id="IPR000868">
    <property type="entry name" value="Isochorismatase-like_dom"/>
</dbReference>
<protein>
    <submittedName>
        <fullName evidence="3">Unannotated protein</fullName>
    </submittedName>
</protein>
<dbReference type="GO" id="GO:0016787">
    <property type="term" value="F:hydrolase activity"/>
    <property type="evidence" value="ECO:0007669"/>
    <property type="project" value="UniProtKB-KW"/>
</dbReference>
<dbReference type="CDD" id="cd00431">
    <property type="entry name" value="cysteine_hydrolases"/>
    <property type="match status" value="1"/>
</dbReference>
<feature type="domain" description="Isochorismatase-like" evidence="2">
    <location>
        <begin position="68"/>
        <end position="222"/>
    </location>
</feature>
<dbReference type="InterPro" id="IPR036380">
    <property type="entry name" value="Isochorismatase-like_sf"/>
</dbReference>
<reference evidence="3" key="1">
    <citation type="submission" date="2020-05" db="EMBL/GenBank/DDBJ databases">
        <authorList>
            <person name="Chiriac C."/>
            <person name="Salcher M."/>
            <person name="Ghai R."/>
            <person name="Kavagutti S V."/>
        </authorList>
    </citation>
    <scope>NUCLEOTIDE SEQUENCE</scope>
</reference>
<proteinExistence type="predicted"/>
<dbReference type="SUPFAM" id="SSF52499">
    <property type="entry name" value="Isochorismatase-like hydrolases"/>
    <property type="match status" value="1"/>
</dbReference>
<name>A0A6J7IMH9_9ZZZZ</name>
<evidence type="ECO:0000313" key="3">
    <source>
        <dbReference type="EMBL" id="CAB4932463.1"/>
    </source>
</evidence>
<accession>A0A6J7IMH9</accession>
<dbReference type="PANTHER" id="PTHR43540:SF1">
    <property type="entry name" value="ISOCHORISMATASE HYDROLASE"/>
    <property type="match status" value="1"/>
</dbReference>
<keyword evidence="1" id="KW-0378">Hydrolase</keyword>
<dbReference type="Gene3D" id="3.40.50.850">
    <property type="entry name" value="Isochorismatase-like"/>
    <property type="match status" value="1"/>
</dbReference>
<dbReference type="AlphaFoldDB" id="A0A6J7IMH9"/>
<dbReference type="InterPro" id="IPR050272">
    <property type="entry name" value="Isochorismatase-like_hydrls"/>
</dbReference>
<evidence type="ECO:0000256" key="1">
    <source>
        <dbReference type="ARBA" id="ARBA00022801"/>
    </source>
</evidence>
<sequence length="230" mass="25043">MANNAGTSGATDYVAAFTPTFDIDSQDACLVLVDLQYATGSPDHGLGAKLAREGRAAESVYRFERIASTVLPNVQRLLEAFREKNLRVLYFTYGAETQDYSDLGPMMKELCRGTLNRVGTREHEIIDEIKPVGDERVVNKLTPSGFTASPADLILRAYNTNTLIFAGVSTNMCVEHTLRDAADRGYQCILVEDACGADSQEMHDATLRVIPRLYGQVLSTDDVLAAIAGA</sequence>
<organism evidence="3">
    <name type="scientific">freshwater metagenome</name>
    <dbReference type="NCBI Taxonomy" id="449393"/>
    <lineage>
        <taxon>unclassified sequences</taxon>
        <taxon>metagenomes</taxon>
        <taxon>ecological metagenomes</taxon>
    </lineage>
</organism>
<gene>
    <name evidence="3" type="ORF">UFOPK3773_00331</name>
</gene>
<dbReference type="Pfam" id="PF00857">
    <property type="entry name" value="Isochorismatase"/>
    <property type="match status" value="1"/>
</dbReference>
<evidence type="ECO:0000259" key="2">
    <source>
        <dbReference type="Pfam" id="PF00857"/>
    </source>
</evidence>
<dbReference type="PANTHER" id="PTHR43540">
    <property type="entry name" value="PEROXYUREIDOACRYLATE/UREIDOACRYLATE AMIDOHYDROLASE-RELATED"/>
    <property type="match status" value="1"/>
</dbReference>
<dbReference type="EMBL" id="CAFBNF010000019">
    <property type="protein sequence ID" value="CAB4932463.1"/>
    <property type="molecule type" value="Genomic_DNA"/>
</dbReference>